<protein>
    <submittedName>
        <fullName evidence="1">Uncharacterized protein</fullName>
    </submittedName>
</protein>
<accession>A0A0A9DZ36</accession>
<evidence type="ECO:0000313" key="1">
    <source>
        <dbReference type="EMBL" id="JAD89007.1"/>
    </source>
</evidence>
<proteinExistence type="predicted"/>
<reference evidence="1" key="1">
    <citation type="submission" date="2014-09" db="EMBL/GenBank/DDBJ databases">
        <authorList>
            <person name="Magalhaes I.L.F."/>
            <person name="Oliveira U."/>
            <person name="Santos F.R."/>
            <person name="Vidigal T.H.D.A."/>
            <person name="Brescovit A.D."/>
            <person name="Santos A.J."/>
        </authorList>
    </citation>
    <scope>NUCLEOTIDE SEQUENCE</scope>
    <source>
        <tissue evidence="1">Shoot tissue taken approximately 20 cm above the soil surface</tissue>
    </source>
</reference>
<name>A0A0A9DZ36_ARUDO</name>
<reference evidence="1" key="2">
    <citation type="journal article" date="2015" name="Data Brief">
        <title>Shoot transcriptome of the giant reed, Arundo donax.</title>
        <authorList>
            <person name="Barrero R.A."/>
            <person name="Guerrero F.D."/>
            <person name="Moolhuijzen P."/>
            <person name="Goolsby J.A."/>
            <person name="Tidwell J."/>
            <person name="Bellgard S.E."/>
            <person name="Bellgard M.I."/>
        </authorList>
    </citation>
    <scope>NUCLEOTIDE SEQUENCE</scope>
    <source>
        <tissue evidence="1">Shoot tissue taken approximately 20 cm above the soil surface</tissue>
    </source>
</reference>
<organism evidence="1">
    <name type="scientific">Arundo donax</name>
    <name type="common">Giant reed</name>
    <name type="synonym">Donax arundinaceus</name>
    <dbReference type="NCBI Taxonomy" id="35708"/>
    <lineage>
        <taxon>Eukaryota</taxon>
        <taxon>Viridiplantae</taxon>
        <taxon>Streptophyta</taxon>
        <taxon>Embryophyta</taxon>
        <taxon>Tracheophyta</taxon>
        <taxon>Spermatophyta</taxon>
        <taxon>Magnoliopsida</taxon>
        <taxon>Liliopsida</taxon>
        <taxon>Poales</taxon>
        <taxon>Poaceae</taxon>
        <taxon>PACMAD clade</taxon>
        <taxon>Arundinoideae</taxon>
        <taxon>Arundineae</taxon>
        <taxon>Arundo</taxon>
    </lineage>
</organism>
<sequence>MADHFLLNCLYHNWYPFVAVYMKPCHLIFPRRRCCCFCYSFCCFLSSCHCFLQNPLVCLEHVNLDFHYPLRPFLKYLAHHHQLYFAS</sequence>
<dbReference type="EMBL" id="GBRH01208888">
    <property type="protein sequence ID" value="JAD89007.1"/>
    <property type="molecule type" value="Transcribed_RNA"/>
</dbReference>
<dbReference type="AlphaFoldDB" id="A0A0A9DZ36"/>